<name>A0A0A9FD07_ARUDO</name>
<evidence type="ECO:0000313" key="1">
    <source>
        <dbReference type="EMBL" id="JAE10232.1"/>
    </source>
</evidence>
<reference evidence="1" key="1">
    <citation type="submission" date="2014-09" db="EMBL/GenBank/DDBJ databases">
        <authorList>
            <person name="Magalhaes I.L.F."/>
            <person name="Oliveira U."/>
            <person name="Santos F.R."/>
            <person name="Vidigal T.H.D.A."/>
            <person name="Brescovit A.D."/>
            <person name="Santos A.J."/>
        </authorList>
    </citation>
    <scope>NUCLEOTIDE SEQUENCE</scope>
    <source>
        <tissue evidence="1">Shoot tissue taken approximately 20 cm above the soil surface</tissue>
    </source>
</reference>
<protein>
    <submittedName>
        <fullName evidence="1">Uncharacterized protein</fullName>
    </submittedName>
</protein>
<sequence length="27" mass="2882">MDLVWMFDASIGLANREVGDGLNSASI</sequence>
<organism evidence="1">
    <name type="scientific">Arundo donax</name>
    <name type="common">Giant reed</name>
    <name type="synonym">Donax arundinaceus</name>
    <dbReference type="NCBI Taxonomy" id="35708"/>
    <lineage>
        <taxon>Eukaryota</taxon>
        <taxon>Viridiplantae</taxon>
        <taxon>Streptophyta</taxon>
        <taxon>Embryophyta</taxon>
        <taxon>Tracheophyta</taxon>
        <taxon>Spermatophyta</taxon>
        <taxon>Magnoliopsida</taxon>
        <taxon>Liliopsida</taxon>
        <taxon>Poales</taxon>
        <taxon>Poaceae</taxon>
        <taxon>PACMAD clade</taxon>
        <taxon>Arundinoideae</taxon>
        <taxon>Arundineae</taxon>
        <taxon>Arundo</taxon>
    </lineage>
</organism>
<reference evidence="1" key="2">
    <citation type="journal article" date="2015" name="Data Brief">
        <title>Shoot transcriptome of the giant reed, Arundo donax.</title>
        <authorList>
            <person name="Barrero R.A."/>
            <person name="Guerrero F.D."/>
            <person name="Moolhuijzen P."/>
            <person name="Goolsby J.A."/>
            <person name="Tidwell J."/>
            <person name="Bellgard S.E."/>
            <person name="Bellgard M.I."/>
        </authorList>
    </citation>
    <scope>NUCLEOTIDE SEQUENCE</scope>
    <source>
        <tissue evidence="1">Shoot tissue taken approximately 20 cm above the soil surface</tissue>
    </source>
</reference>
<dbReference type="AlphaFoldDB" id="A0A0A9FD07"/>
<accession>A0A0A9FD07</accession>
<dbReference type="EMBL" id="GBRH01187664">
    <property type="protein sequence ID" value="JAE10232.1"/>
    <property type="molecule type" value="Transcribed_RNA"/>
</dbReference>
<proteinExistence type="predicted"/>